<evidence type="ECO:0000313" key="2">
    <source>
        <dbReference type="EMBL" id="MBB3022758.1"/>
    </source>
</evidence>
<reference evidence="2 3" key="1">
    <citation type="submission" date="2020-08" db="EMBL/GenBank/DDBJ databases">
        <title>Sequencing the genomes of 1000 actinobacteria strains.</title>
        <authorList>
            <person name="Klenk H.-P."/>
        </authorList>
    </citation>
    <scope>NUCLEOTIDE SEQUENCE [LARGE SCALE GENOMIC DNA]</scope>
    <source>
        <strain evidence="2 3">DSM 23040</strain>
    </source>
</reference>
<evidence type="ECO:0000313" key="3">
    <source>
        <dbReference type="Proteomes" id="UP000568050"/>
    </source>
</evidence>
<dbReference type="PROSITE" id="PS51462">
    <property type="entry name" value="NUDIX"/>
    <property type="match status" value="1"/>
</dbReference>
<dbReference type="InterPro" id="IPR000086">
    <property type="entry name" value="NUDIX_hydrolase_dom"/>
</dbReference>
<dbReference type="CDD" id="cd03674">
    <property type="entry name" value="NUDIX_Hydrolase"/>
    <property type="match status" value="1"/>
</dbReference>
<dbReference type="Pfam" id="PF00293">
    <property type="entry name" value="NUDIX"/>
    <property type="match status" value="1"/>
</dbReference>
<dbReference type="Gene3D" id="3.90.79.10">
    <property type="entry name" value="Nucleoside Triphosphate Pyrophosphohydrolase"/>
    <property type="match status" value="1"/>
</dbReference>
<dbReference type="InterPro" id="IPR015797">
    <property type="entry name" value="NUDIX_hydrolase-like_dom_sf"/>
</dbReference>
<dbReference type="EMBL" id="JACHWP010000001">
    <property type="protein sequence ID" value="MBB3022758.1"/>
    <property type="molecule type" value="Genomic_DNA"/>
</dbReference>
<feature type="domain" description="Nudix hydrolase" evidence="1">
    <location>
        <begin position="39"/>
        <end position="179"/>
    </location>
</feature>
<gene>
    <name evidence="2" type="ORF">FHX50_001006</name>
</gene>
<name>A0A839QSY3_9MICO</name>
<organism evidence="2 3">
    <name type="scientific">Helcobacillus massiliensis</name>
    <dbReference type="NCBI Taxonomy" id="521392"/>
    <lineage>
        <taxon>Bacteria</taxon>
        <taxon>Bacillati</taxon>
        <taxon>Actinomycetota</taxon>
        <taxon>Actinomycetes</taxon>
        <taxon>Micrococcales</taxon>
        <taxon>Dermabacteraceae</taxon>
        <taxon>Helcobacillus</taxon>
    </lineage>
</organism>
<dbReference type="RefSeq" id="WP_183375050.1">
    <property type="nucleotide sequence ID" value="NZ_CBCSFZ010000030.1"/>
</dbReference>
<accession>A0A839QSY3</accession>
<dbReference type="SUPFAM" id="SSF55811">
    <property type="entry name" value="Nudix"/>
    <property type="match status" value="1"/>
</dbReference>
<dbReference type="AlphaFoldDB" id="A0A839QSY3"/>
<protein>
    <submittedName>
        <fullName evidence="2">8-oxo-dGTP pyrophosphatase MutT (NUDIX family)</fullName>
    </submittedName>
</protein>
<keyword evidence="3" id="KW-1185">Reference proteome</keyword>
<dbReference type="Proteomes" id="UP000568050">
    <property type="component" value="Unassembled WGS sequence"/>
</dbReference>
<comment type="caution">
    <text evidence="2">The sequence shown here is derived from an EMBL/GenBank/DDBJ whole genome shotgun (WGS) entry which is preliminary data.</text>
</comment>
<sequence>MSSRFIAELERAAGPAAQREQFLQLARSGTQVHRKSSGPLHFTASAIVIDASGEHIALHLHRKVGAWLQFGGHIDDGETSFEHAARREAAEESGLRDLQVVGDGPAMLHAHALNQNFAHCREHWDVQYLLRAPFTPASAEDGLAISERESAGLAWFALDDLPAGLVRDLHATLAALGLDRPQKSDGGSDCA</sequence>
<proteinExistence type="predicted"/>
<evidence type="ECO:0000259" key="1">
    <source>
        <dbReference type="PROSITE" id="PS51462"/>
    </source>
</evidence>